<feature type="domain" description="Metallo-beta-lactamase" evidence="5">
    <location>
        <begin position="12"/>
        <end position="192"/>
    </location>
</feature>
<dbReference type="InterPro" id="IPR036866">
    <property type="entry name" value="RibonucZ/Hydroxyglut_hydro"/>
</dbReference>
<comment type="cofactor">
    <cofactor evidence="1">
        <name>Zn(2+)</name>
        <dbReference type="ChEBI" id="CHEBI:29105"/>
    </cofactor>
</comment>
<dbReference type="Pfam" id="PF00753">
    <property type="entry name" value="Lactamase_B"/>
    <property type="match status" value="1"/>
</dbReference>
<accession>A0ABV3PZZ4</accession>
<evidence type="ECO:0000313" key="7">
    <source>
        <dbReference type="Proteomes" id="UP001556040"/>
    </source>
</evidence>
<keyword evidence="4" id="KW-0862">Zinc</keyword>
<name>A0ABV3PZZ4_9BACL</name>
<keyword evidence="3" id="KW-0378">Hydrolase</keyword>
<evidence type="ECO:0000256" key="4">
    <source>
        <dbReference type="ARBA" id="ARBA00022833"/>
    </source>
</evidence>
<dbReference type="PANTHER" id="PTHR46233:SF3">
    <property type="entry name" value="HYDROXYACYLGLUTATHIONE HYDROLASE GLOC"/>
    <property type="match status" value="1"/>
</dbReference>
<keyword evidence="7" id="KW-1185">Reference proteome</keyword>
<evidence type="ECO:0000256" key="2">
    <source>
        <dbReference type="ARBA" id="ARBA00022723"/>
    </source>
</evidence>
<dbReference type="PANTHER" id="PTHR46233">
    <property type="entry name" value="HYDROXYACYLGLUTATHIONE HYDROLASE GLOC"/>
    <property type="match status" value="1"/>
</dbReference>
<proteinExistence type="predicted"/>
<dbReference type="Gene3D" id="3.60.15.10">
    <property type="entry name" value="Ribonuclease Z/Hydroxyacylglutathione hydrolase-like"/>
    <property type="match status" value="1"/>
</dbReference>
<evidence type="ECO:0000313" key="6">
    <source>
        <dbReference type="EMBL" id="MEW9500413.1"/>
    </source>
</evidence>
<dbReference type="InterPro" id="IPR001279">
    <property type="entry name" value="Metallo-B-lactamas"/>
</dbReference>
<dbReference type="RefSeq" id="WP_367777695.1">
    <property type="nucleotide sequence ID" value="NZ_JBFMIA010000001.1"/>
</dbReference>
<dbReference type="InterPro" id="IPR051453">
    <property type="entry name" value="MBL_Glyoxalase_II"/>
</dbReference>
<organism evidence="6 7">
    <name type="scientific">Jeotgalibacillus marinus</name>
    <dbReference type="NCBI Taxonomy" id="86667"/>
    <lineage>
        <taxon>Bacteria</taxon>
        <taxon>Bacillati</taxon>
        <taxon>Bacillota</taxon>
        <taxon>Bacilli</taxon>
        <taxon>Bacillales</taxon>
        <taxon>Caryophanaceae</taxon>
        <taxon>Jeotgalibacillus</taxon>
    </lineage>
</organism>
<sequence length="211" mass="23665">MEWIQIPLGPLQTNAYIVYNDEQNCLIIDPGEEETKLRQFIEQKKLTPTAIILTHAHFDHIGAVDPIRDHYKIPVYVHEEEKKWLSDSSKNGSSFFQGIQPITARDADYLYDTQGECTIGGFSFQLFNTPGHSPGSVSFYFKQSGVVIAGDTLFQGSIGRTDLPRGNHDVLIKSIHQKLLTLPEDTYVLPGHGPVTTISQEMNTNPFLNGF</sequence>
<dbReference type="SMART" id="SM00849">
    <property type="entry name" value="Lactamase_B"/>
    <property type="match status" value="1"/>
</dbReference>
<gene>
    <name evidence="6" type="ORF">AB1471_01215</name>
</gene>
<keyword evidence="2" id="KW-0479">Metal-binding</keyword>
<reference evidence="6 7" key="1">
    <citation type="journal article" date="1979" name="Int. J. Syst. Evol. Microbiol.">
        <title>Bacillus globisporus subsp. marinus subsp. nov.</title>
        <authorList>
            <person name="Liu H."/>
        </authorList>
    </citation>
    <scope>NUCLEOTIDE SEQUENCE [LARGE SCALE GENOMIC DNA]</scope>
    <source>
        <strain evidence="6 7">DSM 1297</strain>
    </source>
</reference>
<dbReference type="Proteomes" id="UP001556040">
    <property type="component" value="Unassembled WGS sequence"/>
</dbReference>
<dbReference type="EMBL" id="JBFMIA010000001">
    <property type="protein sequence ID" value="MEW9500413.1"/>
    <property type="molecule type" value="Genomic_DNA"/>
</dbReference>
<evidence type="ECO:0000259" key="5">
    <source>
        <dbReference type="SMART" id="SM00849"/>
    </source>
</evidence>
<protein>
    <submittedName>
        <fullName evidence="6">MBL fold metallo-hydrolase</fullName>
    </submittedName>
</protein>
<comment type="caution">
    <text evidence="6">The sequence shown here is derived from an EMBL/GenBank/DDBJ whole genome shotgun (WGS) entry which is preliminary data.</text>
</comment>
<dbReference type="CDD" id="cd06262">
    <property type="entry name" value="metallo-hydrolase-like_MBL-fold"/>
    <property type="match status" value="1"/>
</dbReference>
<evidence type="ECO:0000256" key="3">
    <source>
        <dbReference type="ARBA" id="ARBA00022801"/>
    </source>
</evidence>
<evidence type="ECO:0000256" key="1">
    <source>
        <dbReference type="ARBA" id="ARBA00001947"/>
    </source>
</evidence>
<dbReference type="SUPFAM" id="SSF56281">
    <property type="entry name" value="Metallo-hydrolase/oxidoreductase"/>
    <property type="match status" value="1"/>
</dbReference>